<accession>A0A0A9BMG7</accession>
<evidence type="ECO:0000313" key="1">
    <source>
        <dbReference type="EMBL" id="JAD63373.1"/>
    </source>
</evidence>
<name>A0A0A9BMG7_ARUDO</name>
<organism evidence="1">
    <name type="scientific">Arundo donax</name>
    <name type="common">Giant reed</name>
    <name type="synonym">Donax arundinaceus</name>
    <dbReference type="NCBI Taxonomy" id="35708"/>
    <lineage>
        <taxon>Eukaryota</taxon>
        <taxon>Viridiplantae</taxon>
        <taxon>Streptophyta</taxon>
        <taxon>Embryophyta</taxon>
        <taxon>Tracheophyta</taxon>
        <taxon>Spermatophyta</taxon>
        <taxon>Magnoliopsida</taxon>
        <taxon>Liliopsida</taxon>
        <taxon>Poales</taxon>
        <taxon>Poaceae</taxon>
        <taxon>PACMAD clade</taxon>
        <taxon>Arundinoideae</taxon>
        <taxon>Arundineae</taxon>
        <taxon>Arundo</taxon>
    </lineage>
</organism>
<dbReference type="EMBL" id="GBRH01234522">
    <property type="protein sequence ID" value="JAD63373.1"/>
    <property type="molecule type" value="Transcribed_RNA"/>
</dbReference>
<dbReference type="AlphaFoldDB" id="A0A0A9BMG7"/>
<sequence>MQRLALSATGELSAIKAIHLCKSVVS</sequence>
<reference evidence="1" key="2">
    <citation type="journal article" date="2015" name="Data Brief">
        <title>Shoot transcriptome of the giant reed, Arundo donax.</title>
        <authorList>
            <person name="Barrero R.A."/>
            <person name="Guerrero F.D."/>
            <person name="Moolhuijzen P."/>
            <person name="Goolsby J.A."/>
            <person name="Tidwell J."/>
            <person name="Bellgard S.E."/>
            <person name="Bellgard M.I."/>
        </authorList>
    </citation>
    <scope>NUCLEOTIDE SEQUENCE</scope>
    <source>
        <tissue evidence="1">Shoot tissue taken approximately 20 cm above the soil surface</tissue>
    </source>
</reference>
<protein>
    <submittedName>
        <fullName evidence="1">Tpk1</fullName>
    </submittedName>
</protein>
<reference evidence="1" key="1">
    <citation type="submission" date="2014-09" db="EMBL/GenBank/DDBJ databases">
        <authorList>
            <person name="Magalhaes I.L.F."/>
            <person name="Oliveira U."/>
            <person name="Santos F.R."/>
            <person name="Vidigal T.H.D.A."/>
            <person name="Brescovit A.D."/>
            <person name="Santos A.J."/>
        </authorList>
    </citation>
    <scope>NUCLEOTIDE SEQUENCE</scope>
    <source>
        <tissue evidence="1">Shoot tissue taken approximately 20 cm above the soil surface</tissue>
    </source>
</reference>
<proteinExistence type="predicted"/>